<dbReference type="AlphaFoldDB" id="A0A8T1TPK2"/>
<name>A0A8T1TPK2_9STRA</name>
<protein>
    <submittedName>
        <fullName evidence="1">Uncharacterized protein</fullName>
    </submittedName>
</protein>
<proteinExistence type="predicted"/>
<dbReference type="Proteomes" id="UP000688947">
    <property type="component" value="Unassembled WGS sequence"/>
</dbReference>
<reference evidence="1" key="1">
    <citation type="submission" date="2021-01" db="EMBL/GenBank/DDBJ databases">
        <title>Phytophthora aleatoria, a newly-described species from Pinus radiata is distinct from Phytophthora cactorum isolates based on comparative genomics.</title>
        <authorList>
            <person name="Mcdougal R."/>
            <person name="Panda P."/>
            <person name="Williams N."/>
            <person name="Studholme D.J."/>
        </authorList>
    </citation>
    <scope>NUCLEOTIDE SEQUENCE</scope>
    <source>
        <strain evidence="1">NZFS 3830</strain>
    </source>
</reference>
<gene>
    <name evidence="1" type="ORF">JG687_00018528</name>
</gene>
<comment type="caution">
    <text evidence="1">The sequence shown here is derived from an EMBL/GenBank/DDBJ whole genome shotgun (WGS) entry which is preliminary data.</text>
</comment>
<evidence type="ECO:0000313" key="2">
    <source>
        <dbReference type="Proteomes" id="UP000688947"/>
    </source>
</evidence>
<accession>A0A8T1TPK2</accession>
<evidence type="ECO:0000313" key="1">
    <source>
        <dbReference type="EMBL" id="KAG6943338.1"/>
    </source>
</evidence>
<sequence>METVTGCVSTVVSVKTLQRARVIGVRHSRKNRKARPHGCHQVTVDALLPALF</sequence>
<dbReference type="EMBL" id="JAENGZ010002596">
    <property type="protein sequence ID" value="KAG6943338.1"/>
    <property type="molecule type" value="Genomic_DNA"/>
</dbReference>
<organism evidence="1 2">
    <name type="scientific">Phytophthora cactorum</name>
    <dbReference type="NCBI Taxonomy" id="29920"/>
    <lineage>
        <taxon>Eukaryota</taxon>
        <taxon>Sar</taxon>
        <taxon>Stramenopiles</taxon>
        <taxon>Oomycota</taxon>
        <taxon>Peronosporomycetes</taxon>
        <taxon>Peronosporales</taxon>
        <taxon>Peronosporaceae</taxon>
        <taxon>Phytophthora</taxon>
    </lineage>
</organism>